<comment type="pathway">
    <text evidence="1 2">Lipid metabolism; malonyl-CoA biosynthesis; malonyl-CoA from acetyl-CoA: step 1/1.</text>
</comment>
<dbReference type="Gene3D" id="3.90.226.10">
    <property type="entry name" value="2-enoyl-CoA Hydratase, Chain A, domain 1"/>
    <property type="match status" value="1"/>
</dbReference>
<reference evidence="3" key="1">
    <citation type="journal article" date="2023" name="J. Phycol.">
        <title>Revised classification of the Cyanidiophyceae based on plastid genome data with descriptions of the Cavernulicolales ord. nov. and Galdieriales ord. nov. (Rhodophyta).</title>
        <authorList>
            <person name="Park S.I."/>
            <person name="Cho C.H."/>
            <person name="Ciniglia C."/>
            <person name="Huang T.Y."/>
            <person name="Liu S.L."/>
            <person name="Bustamante D.E."/>
            <person name="Calderon M.S."/>
            <person name="Mansilla A."/>
            <person name="McDermott T."/>
            <person name="Andersen R.A."/>
            <person name="Yoon H.S."/>
        </authorList>
    </citation>
    <scope>NUCLEOTIDE SEQUENCE</scope>
    <source>
        <strain evidence="3">Hsy245</strain>
    </source>
</reference>
<dbReference type="EMBL" id="OP616813">
    <property type="protein sequence ID" value="WDA99320.1"/>
    <property type="molecule type" value="Genomic_DNA"/>
</dbReference>
<evidence type="ECO:0000256" key="1">
    <source>
        <dbReference type="ARBA" id="ARBA00004956"/>
    </source>
</evidence>
<protein>
    <recommendedName>
        <fullName evidence="2">Acetyl-coenzyme A carboxylase carboxyl transferase subunit alpha</fullName>
        <shortName evidence="2">ACCase subunit alpha</shortName>
        <shortName evidence="2">Acetyl-CoA carboxylase carboxyltransferase subunit alpha</shortName>
        <ecNumber evidence="2">2.1.3.15</ecNumber>
    </recommendedName>
</protein>
<comment type="subcellular location">
    <subcellularLocation>
        <location evidence="2">Cytoplasm</location>
    </subcellularLocation>
</comment>
<proteinExistence type="inferred from homology"/>
<dbReference type="NCBIfam" id="TIGR00513">
    <property type="entry name" value="accA"/>
    <property type="match status" value="1"/>
</dbReference>
<comment type="catalytic activity">
    <reaction evidence="2">
        <text>N(6)-carboxybiotinyl-L-lysyl-[protein] + acetyl-CoA = N(6)-biotinyl-L-lysyl-[protein] + malonyl-CoA</text>
        <dbReference type="Rhea" id="RHEA:54728"/>
        <dbReference type="Rhea" id="RHEA-COMP:10505"/>
        <dbReference type="Rhea" id="RHEA-COMP:10506"/>
        <dbReference type="ChEBI" id="CHEBI:57288"/>
        <dbReference type="ChEBI" id="CHEBI:57384"/>
        <dbReference type="ChEBI" id="CHEBI:83144"/>
        <dbReference type="ChEBI" id="CHEBI:83145"/>
        <dbReference type="EC" id="2.1.3.15"/>
    </reaction>
</comment>
<dbReference type="PRINTS" id="PR01069">
    <property type="entry name" value="ACCCTRFRASEA"/>
</dbReference>
<dbReference type="NCBIfam" id="NF004344">
    <property type="entry name" value="PRK05724.1"/>
    <property type="match status" value="1"/>
</dbReference>
<keyword evidence="2" id="KW-0276">Fatty acid metabolism</keyword>
<dbReference type="HAMAP" id="MF_00823">
    <property type="entry name" value="AcetylCoA_CT_alpha"/>
    <property type="match status" value="1"/>
</dbReference>
<dbReference type="AlphaFoldDB" id="A0A9Y1I2X5"/>
<dbReference type="GO" id="GO:0003989">
    <property type="term" value="F:acetyl-CoA carboxylase activity"/>
    <property type="evidence" value="ECO:0007669"/>
    <property type="project" value="InterPro"/>
</dbReference>
<keyword evidence="2" id="KW-0444">Lipid biosynthesis</keyword>
<evidence type="ECO:0000256" key="2">
    <source>
        <dbReference type="HAMAP-Rule" id="MF_00823"/>
    </source>
</evidence>
<keyword evidence="3" id="KW-0934">Plastid</keyword>
<organism evidence="3">
    <name type="scientific">Galdieria yellowstonensis</name>
    <dbReference type="NCBI Taxonomy" id="3028027"/>
    <lineage>
        <taxon>Eukaryota</taxon>
        <taxon>Rhodophyta</taxon>
        <taxon>Bangiophyceae</taxon>
        <taxon>Galdieriales</taxon>
        <taxon>Galdieriaceae</taxon>
        <taxon>Galdieria</taxon>
    </lineage>
</organism>
<dbReference type="SUPFAM" id="SSF52096">
    <property type="entry name" value="ClpP/crotonase"/>
    <property type="match status" value="1"/>
</dbReference>
<dbReference type="GO" id="GO:2001295">
    <property type="term" value="P:malonyl-CoA biosynthetic process"/>
    <property type="evidence" value="ECO:0007669"/>
    <property type="project" value="UniProtKB-UniRule"/>
</dbReference>
<dbReference type="Pfam" id="PF03255">
    <property type="entry name" value="ACCA"/>
    <property type="match status" value="1"/>
</dbReference>
<comment type="subunit">
    <text evidence="2">Acetyl-CoA carboxylase is a heterohexamer composed of biotin carboxyl carrier protein (AccB), biotin carboxylase (AccC) and two subunits each of ACCase subunit alpha (AccA) and ACCase subunit beta (AccD).</text>
</comment>
<dbReference type="InterPro" id="IPR001095">
    <property type="entry name" value="Acetyl_CoA_COase_a_su"/>
</dbReference>
<dbReference type="GO" id="GO:0009317">
    <property type="term" value="C:acetyl-CoA carboxylase complex"/>
    <property type="evidence" value="ECO:0007669"/>
    <property type="project" value="InterPro"/>
</dbReference>
<dbReference type="EC" id="2.1.3.15" evidence="2"/>
<dbReference type="InterPro" id="IPR029045">
    <property type="entry name" value="ClpP/crotonase-like_dom_sf"/>
</dbReference>
<dbReference type="GO" id="GO:0016743">
    <property type="term" value="F:carboxyl- or carbamoyltransferase activity"/>
    <property type="evidence" value="ECO:0007669"/>
    <property type="project" value="UniProtKB-UniRule"/>
</dbReference>
<evidence type="ECO:0000313" key="3">
    <source>
        <dbReference type="EMBL" id="WDA99320.1"/>
    </source>
</evidence>
<keyword evidence="2" id="KW-0067">ATP-binding</keyword>
<sequence>MNKELLIEEINNLLPVDNYDLRKNLNFEQPILDLEKNIKRTYYGLLKYLPESNSSNLKNQSISLIKKLHEIRKVKYKNLKPINKLNIIRQQGRPSGLDIIKLLTEEWIELFGDRKGFNDRGLVAGIGRIGGRSVVLIAHERGKTPISKMKRHFGMAYPGGYRKALRLMKHANQFNLPILTFIDTAGAWAGLDAEHFGQSEAIALNLREMFNLNVPIISTVIGEGGSGGALAISIADYLIMFEYSIYSVASPEACSAILWKDRSRYVEASESLKITAEDLKILGIIDEIIEEPIGGSQSNPLFTIKNLKEILINKIKELENLSDIERKDNRYKKFRNLGVFYEK</sequence>
<dbReference type="PANTHER" id="PTHR42853:SF3">
    <property type="entry name" value="ACETYL-COENZYME A CARBOXYLASE CARBOXYL TRANSFERASE SUBUNIT ALPHA, CHLOROPLASTIC"/>
    <property type="match status" value="1"/>
</dbReference>
<keyword evidence="2" id="KW-0547">Nucleotide-binding</keyword>
<dbReference type="PANTHER" id="PTHR42853">
    <property type="entry name" value="ACETYL-COENZYME A CARBOXYLASE CARBOXYL TRANSFERASE SUBUNIT ALPHA"/>
    <property type="match status" value="1"/>
</dbReference>
<name>A0A9Y1I2X5_9RHOD</name>
<dbReference type="NCBIfam" id="NF041504">
    <property type="entry name" value="AccA_sub"/>
    <property type="match status" value="1"/>
</dbReference>
<keyword evidence="2" id="KW-0275">Fatty acid biosynthesis</keyword>
<comment type="similarity">
    <text evidence="2">Belongs to the AccA family.</text>
</comment>
<comment type="function">
    <text evidence="2">Component of the acetyl coenzyme A carboxylase (ACC) complex. First, biotin carboxylase catalyzes the carboxylation of biotin on its carrier protein (BCCP) and then the CO(2) group is transferred by the carboxyltransferase to acetyl-CoA to form malonyl-CoA.</text>
</comment>
<accession>A0A9Y1I2X5</accession>
<keyword evidence="2" id="KW-0963">Cytoplasm</keyword>
<dbReference type="GO" id="GO:0005524">
    <property type="term" value="F:ATP binding"/>
    <property type="evidence" value="ECO:0007669"/>
    <property type="project" value="UniProtKB-KW"/>
</dbReference>
<dbReference type="GO" id="GO:0006633">
    <property type="term" value="P:fatty acid biosynthetic process"/>
    <property type="evidence" value="ECO:0007669"/>
    <property type="project" value="UniProtKB-KW"/>
</dbReference>
<gene>
    <name evidence="2 3" type="primary">accA</name>
    <name evidence="3" type="ORF">GAYEhsy245_105</name>
</gene>
<geneLocation type="plastid" evidence="3"/>
<keyword evidence="2" id="KW-0808">Transferase</keyword>
<keyword evidence="2" id="KW-0443">Lipid metabolism</keyword>